<evidence type="ECO:0000313" key="1">
    <source>
        <dbReference type="EMBL" id="MBD7946454.1"/>
    </source>
</evidence>
<keyword evidence="2" id="KW-1185">Reference proteome</keyword>
<protein>
    <submittedName>
        <fullName evidence="1">Uncharacterized protein</fullName>
    </submittedName>
</protein>
<accession>A0ABR8RFE9</accession>
<comment type="caution">
    <text evidence="1">The sequence shown here is derived from an EMBL/GenBank/DDBJ whole genome shotgun (WGS) entry which is preliminary data.</text>
</comment>
<proteinExistence type="predicted"/>
<dbReference type="Proteomes" id="UP000606724">
    <property type="component" value="Unassembled WGS sequence"/>
</dbReference>
<evidence type="ECO:0000313" key="2">
    <source>
        <dbReference type="Proteomes" id="UP000606724"/>
    </source>
</evidence>
<dbReference type="RefSeq" id="WP_191689621.1">
    <property type="nucleotide sequence ID" value="NZ_JACSQR010000001.1"/>
</dbReference>
<sequence>MPNSIRTTSNTQTPTNSTLATFKAGDAVLCPSVGDGTYKLFNKSKDCLTINIGNVECLYRADGRAYHDDCYVLPSLFHDTEANRQAIATLYSGSQSNQRTLIDTTEADDKQVILISAFDLSDIACDIDGAATALYDIGQLLALIHYDKIEAHTVPALARLAHDATDTWANLLYEKLEGINDTLAMTGYSKVGK</sequence>
<organism evidence="1 2">
    <name type="scientific">Psychrobacter communis</name>
    <dbReference type="NCBI Taxonomy" id="2762238"/>
    <lineage>
        <taxon>Bacteria</taxon>
        <taxon>Pseudomonadati</taxon>
        <taxon>Pseudomonadota</taxon>
        <taxon>Gammaproteobacteria</taxon>
        <taxon>Moraxellales</taxon>
        <taxon>Moraxellaceae</taxon>
        <taxon>Psychrobacter</taxon>
    </lineage>
</organism>
<dbReference type="EMBL" id="JACSQR010000001">
    <property type="protein sequence ID" value="MBD7946454.1"/>
    <property type="molecule type" value="Genomic_DNA"/>
</dbReference>
<gene>
    <name evidence="1" type="ORF">H9653_00140</name>
</gene>
<reference evidence="1 2" key="1">
    <citation type="submission" date="2020-08" db="EMBL/GenBank/DDBJ databases">
        <title>A Genomic Blueprint of the Chicken Gut Microbiome.</title>
        <authorList>
            <person name="Gilroy R."/>
            <person name="Ravi A."/>
            <person name="Getino M."/>
            <person name="Pursley I."/>
            <person name="Horton D.L."/>
            <person name="Alikhan N.-F."/>
            <person name="Baker D."/>
            <person name="Gharbi K."/>
            <person name="Hall N."/>
            <person name="Watson M."/>
            <person name="Adriaenssens E.M."/>
            <person name="Foster-Nyarko E."/>
            <person name="Jarju S."/>
            <person name="Secka A."/>
            <person name="Antonio M."/>
            <person name="Oren A."/>
            <person name="Chaudhuri R."/>
            <person name="La Ragione R.M."/>
            <person name="Hildebrand F."/>
            <person name="Pallen M.J."/>
        </authorList>
    </citation>
    <scope>NUCLEOTIDE SEQUENCE [LARGE SCALE GENOMIC DNA]</scope>
    <source>
        <strain evidence="1 2">Sa4CVA2</strain>
    </source>
</reference>
<name>A0ABR8RFE9_9GAMM</name>